<reference evidence="2" key="1">
    <citation type="journal article" date="2017" name="Nat. Ecol. Evol.">
        <title>Genome expansion and lineage-specific genetic innovations in the forest pathogenic fungi Armillaria.</title>
        <authorList>
            <person name="Sipos G."/>
            <person name="Prasanna A.N."/>
            <person name="Walter M.C."/>
            <person name="O'Connor E."/>
            <person name="Balint B."/>
            <person name="Krizsan K."/>
            <person name="Kiss B."/>
            <person name="Hess J."/>
            <person name="Varga T."/>
            <person name="Slot J."/>
            <person name="Riley R."/>
            <person name="Boka B."/>
            <person name="Rigling D."/>
            <person name="Barry K."/>
            <person name="Lee J."/>
            <person name="Mihaltcheva S."/>
            <person name="LaButti K."/>
            <person name="Lipzen A."/>
            <person name="Waldron R."/>
            <person name="Moloney N.M."/>
            <person name="Sperisen C."/>
            <person name="Kredics L."/>
            <person name="Vagvoelgyi C."/>
            <person name="Patrignani A."/>
            <person name="Fitzpatrick D."/>
            <person name="Nagy I."/>
            <person name="Doyle S."/>
            <person name="Anderson J.B."/>
            <person name="Grigoriev I.V."/>
            <person name="Gueldener U."/>
            <person name="Muensterkoetter M."/>
            <person name="Nagy L.G."/>
        </authorList>
    </citation>
    <scope>NUCLEOTIDE SEQUENCE [LARGE SCALE GENOMIC DNA]</scope>
    <source>
        <strain evidence="2">Ar21-2</strain>
    </source>
</reference>
<dbReference type="InParanoid" id="A0A2H3DJR5"/>
<accession>A0A2H3DJR5</accession>
<evidence type="ECO:0000313" key="1">
    <source>
        <dbReference type="EMBL" id="PBK88503.1"/>
    </source>
</evidence>
<keyword evidence="2" id="KW-1185">Reference proteome</keyword>
<dbReference type="EMBL" id="KZ293672">
    <property type="protein sequence ID" value="PBK88503.1"/>
    <property type="molecule type" value="Genomic_DNA"/>
</dbReference>
<dbReference type="Proteomes" id="UP000217790">
    <property type="component" value="Unassembled WGS sequence"/>
</dbReference>
<evidence type="ECO:0000313" key="2">
    <source>
        <dbReference type="Proteomes" id="UP000217790"/>
    </source>
</evidence>
<gene>
    <name evidence="1" type="ORF">ARMGADRAFT_359336</name>
</gene>
<organism evidence="1 2">
    <name type="scientific">Armillaria gallica</name>
    <name type="common">Bulbous honey fungus</name>
    <name type="synonym">Armillaria bulbosa</name>
    <dbReference type="NCBI Taxonomy" id="47427"/>
    <lineage>
        <taxon>Eukaryota</taxon>
        <taxon>Fungi</taxon>
        <taxon>Dikarya</taxon>
        <taxon>Basidiomycota</taxon>
        <taxon>Agaricomycotina</taxon>
        <taxon>Agaricomycetes</taxon>
        <taxon>Agaricomycetidae</taxon>
        <taxon>Agaricales</taxon>
        <taxon>Marasmiineae</taxon>
        <taxon>Physalacriaceae</taxon>
        <taxon>Armillaria</taxon>
    </lineage>
</organism>
<proteinExistence type="predicted"/>
<sequence>MTHDIHESLTALIAVRVSRWRLRRHESRIVRCKEISRRMLPITVQRNQGHCRLPMVVRLHTIKTQVTVIDQNIPNDGRISGTRSCF</sequence>
<dbReference type="AlphaFoldDB" id="A0A2H3DJR5"/>
<name>A0A2H3DJR5_ARMGA</name>
<protein>
    <submittedName>
        <fullName evidence="1">Uncharacterized protein</fullName>
    </submittedName>
</protein>